<protein>
    <submittedName>
        <fullName evidence="2">Uncharacterized protein</fullName>
    </submittedName>
</protein>
<sequence length="56" mass="6329">MSAGWMQDDELPLDDRWLYSFRELQAGARFSRWTGFIVGYGAGTVVALLIMGLFGR</sequence>
<feature type="transmembrane region" description="Helical" evidence="1">
    <location>
        <begin position="33"/>
        <end position="54"/>
    </location>
</feature>
<keyword evidence="1" id="KW-0812">Transmembrane</keyword>
<dbReference type="EMBL" id="LR798191">
    <property type="protein sequence ID" value="CAB5079600.1"/>
    <property type="molecule type" value="Genomic_DNA"/>
</dbReference>
<organism evidence="2">
    <name type="scientific">uncultured Caudovirales phage</name>
    <dbReference type="NCBI Taxonomy" id="2100421"/>
    <lineage>
        <taxon>Viruses</taxon>
        <taxon>Duplodnaviria</taxon>
        <taxon>Heunggongvirae</taxon>
        <taxon>Uroviricota</taxon>
        <taxon>Caudoviricetes</taxon>
        <taxon>Peduoviridae</taxon>
        <taxon>Maltschvirus</taxon>
        <taxon>Maltschvirus maltsch</taxon>
    </lineage>
</organism>
<keyword evidence="1" id="KW-0472">Membrane</keyword>
<reference evidence="2" key="1">
    <citation type="submission" date="2020-05" db="EMBL/GenBank/DDBJ databases">
        <authorList>
            <person name="Chiriac C."/>
            <person name="Salcher M."/>
            <person name="Ghai R."/>
            <person name="Kavagutti S V."/>
        </authorList>
    </citation>
    <scope>NUCLEOTIDE SEQUENCE</scope>
</reference>
<proteinExistence type="predicted"/>
<keyword evidence="1" id="KW-1133">Transmembrane helix</keyword>
<gene>
    <name evidence="2" type="ORF">UFOVP143_47</name>
</gene>
<name>A0A6J7VJP0_9CAUD</name>
<evidence type="ECO:0000256" key="1">
    <source>
        <dbReference type="SAM" id="Phobius"/>
    </source>
</evidence>
<evidence type="ECO:0000313" key="2">
    <source>
        <dbReference type="EMBL" id="CAB5079600.1"/>
    </source>
</evidence>
<accession>A0A6J7VJP0</accession>